<proteinExistence type="predicted"/>
<evidence type="ECO:0000259" key="2">
    <source>
        <dbReference type="Pfam" id="PF04321"/>
    </source>
</evidence>
<dbReference type="InterPro" id="IPR036291">
    <property type="entry name" value="NAD(P)-bd_dom_sf"/>
</dbReference>
<reference evidence="4" key="1">
    <citation type="journal article" date="2019" name="Int. J. Syst. Evol. Microbiol.">
        <title>The Global Catalogue of Microorganisms (GCM) 10K type strain sequencing project: providing services to taxonomists for standard genome sequencing and annotation.</title>
        <authorList>
            <consortium name="The Broad Institute Genomics Platform"/>
            <consortium name="The Broad Institute Genome Sequencing Center for Infectious Disease"/>
            <person name="Wu L."/>
            <person name="Ma J."/>
        </authorList>
    </citation>
    <scope>NUCLEOTIDE SEQUENCE [LARGE SCALE GENOMIC DNA]</scope>
    <source>
        <strain evidence="4">CGMCC 4.1542</strain>
    </source>
</reference>
<dbReference type="RefSeq" id="WP_161377945.1">
    <property type="nucleotide sequence ID" value="NZ_BAAATN010000034.1"/>
</dbReference>
<dbReference type="Gene3D" id="3.40.50.720">
    <property type="entry name" value="NAD(P)-binding Rossmann-like Domain"/>
    <property type="match status" value="1"/>
</dbReference>
<dbReference type="Pfam" id="PF04321">
    <property type="entry name" value="RmlD_sub_bind"/>
    <property type="match status" value="1"/>
</dbReference>
<sequence>MSTVLVIGSGFVGTGIARHLAAHGHTVTLASRGRPSTSPTTYGARWAALDATVPEACDRLLTRLRPDGVVLVHGPSDVTWCEEHPGEAEQAHAAVAGNVASLAPGARVVLISTDNVFDGSLPHNTESTPVRPANAYGRAKLRAEQILLATAADAVVLRVSLVYGHEPADAGKWLNFFASCAHQLLLGEAVHAPDDHWTTPVTVSDVARVTASVLFAPAPLPEVLHLGGPDRVTRAEWALTIADLLGAPRRLVVPVPKAATRYASRPENACLTSASLPGLLGLTPVDGVAAGARKLVTAFTGRHAISRTPPGTGPVSTEPDRERG</sequence>
<protein>
    <submittedName>
        <fullName evidence="3">SDR family oxidoreductase</fullName>
    </submittedName>
</protein>
<feature type="domain" description="RmlD-like substrate binding" evidence="2">
    <location>
        <begin position="4"/>
        <end position="276"/>
    </location>
</feature>
<organism evidence="3 4">
    <name type="scientific">Streptomyces lienomycini</name>
    <dbReference type="NCBI Taxonomy" id="284035"/>
    <lineage>
        <taxon>Bacteria</taxon>
        <taxon>Bacillati</taxon>
        <taxon>Actinomycetota</taxon>
        <taxon>Actinomycetes</taxon>
        <taxon>Kitasatosporales</taxon>
        <taxon>Streptomycetaceae</taxon>
        <taxon>Streptomyces</taxon>
    </lineage>
</organism>
<dbReference type="PANTHER" id="PTHR43242:SF1">
    <property type="entry name" value="NAD(P)-BINDING ROSSMANN-FOLD SUPERFAMILY PROTEIN"/>
    <property type="match status" value="1"/>
</dbReference>
<name>A0ABV9WRN3_9ACTN</name>
<accession>A0ABV9WRN3</accession>
<evidence type="ECO:0000256" key="1">
    <source>
        <dbReference type="SAM" id="MobiDB-lite"/>
    </source>
</evidence>
<evidence type="ECO:0000313" key="3">
    <source>
        <dbReference type="EMBL" id="MFC5014503.1"/>
    </source>
</evidence>
<keyword evidence="4" id="KW-1185">Reference proteome</keyword>
<dbReference type="SUPFAM" id="SSF51735">
    <property type="entry name" value="NAD(P)-binding Rossmann-fold domains"/>
    <property type="match status" value="1"/>
</dbReference>
<dbReference type="PANTHER" id="PTHR43242">
    <property type="entry name" value="NAD(P)-BINDING ROSSMANN-FOLD SUPERFAMILY PROTEIN"/>
    <property type="match status" value="1"/>
</dbReference>
<dbReference type="Proteomes" id="UP001595855">
    <property type="component" value="Unassembled WGS sequence"/>
</dbReference>
<dbReference type="InterPro" id="IPR029903">
    <property type="entry name" value="RmlD-like-bd"/>
</dbReference>
<gene>
    <name evidence="3" type="ORF">ACFPRC_06395</name>
</gene>
<evidence type="ECO:0000313" key="4">
    <source>
        <dbReference type="Proteomes" id="UP001595855"/>
    </source>
</evidence>
<comment type="caution">
    <text evidence="3">The sequence shown here is derived from an EMBL/GenBank/DDBJ whole genome shotgun (WGS) entry which is preliminary data.</text>
</comment>
<dbReference type="EMBL" id="JBHSJO010000001">
    <property type="protein sequence ID" value="MFC5014503.1"/>
    <property type="molecule type" value="Genomic_DNA"/>
</dbReference>
<feature type="region of interest" description="Disordered" evidence="1">
    <location>
        <begin position="303"/>
        <end position="324"/>
    </location>
</feature>